<dbReference type="GO" id="GO:0022857">
    <property type="term" value="F:transmembrane transporter activity"/>
    <property type="evidence" value="ECO:0007669"/>
    <property type="project" value="TreeGrafter"/>
</dbReference>
<dbReference type="AlphaFoldDB" id="A0A9D9ISB2"/>
<dbReference type="EMBL" id="JADILZ010000011">
    <property type="protein sequence ID" value="MBO8477435.1"/>
    <property type="molecule type" value="Genomic_DNA"/>
</dbReference>
<evidence type="ECO:0000256" key="5">
    <source>
        <dbReference type="SAM" id="Phobius"/>
    </source>
</evidence>
<feature type="transmembrane region" description="Helical" evidence="5">
    <location>
        <begin position="316"/>
        <end position="334"/>
    </location>
</feature>
<protein>
    <recommendedName>
        <fullName evidence="8">Transport-related membrane protein</fullName>
    </recommendedName>
</protein>
<name>A0A9D9ISB2_9BACT</name>
<evidence type="ECO:0000313" key="7">
    <source>
        <dbReference type="Proteomes" id="UP000823771"/>
    </source>
</evidence>
<feature type="transmembrane region" description="Helical" evidence="5">
    <location>
        <begin position="406"/>
        <end position="427"/>
    </location>
</feature>
<evidence type="ECO:0000256" key="1">
    <source>
        <dbReference type="ARBA" id="ARBA00004141"/>
    </source>
</evidence>
<evidence type="ECO:0008006" key="8">
    <source>
        <dbReference type="Google" id="ProtNLM"/>
    </source>
</evidence>
<dbReference type="Proteomes" id="UP000823771">
    <property type="component" value="Unassembled WGS sequence"/>
</dbReference>
<feature type="transmembrane region" description="Helical" evidence="5">
    <location>
        <begin position="478"/>
        <end position="496"/>
    </location>
</feature>
<reference evidence="6" key="1">
    <citation type="submission" date="2020-10" db="EMBL/GenBank/DDBJ databases">
        <authorList>
            <person name="Gilroy R."/>
        </authorList>
    </citation>
    <scope>NUCLEOTIDE SEQUENCE</scope>
    <source>
        <strain evidence="6">2478</strain>
    </source>
</reference>
<proteinExistence type="predicted"/>
<organism evidence="6 7">
    <name type="scientific">Candidatus Cryptobacteroides excrementipullorum</name>
    <dbReference type="NCBI Taxonomy" id="2840761"/>
    <lineage>
        <taxon>Bacteria</taxon>
        <taxon>Pseudomonadati</taxon>
        <taxon>Bacteroidota</taxon>
        <taxon>Bacteroidia</taxon>
        <taxon>Bacteroidales</taxon>
        <taxon>Candidatus Cryptobacteroides</taxon>
    </lineage>
</organism>
<evidence type="ECO:0000256" key="2">
    <source>
        <dbReference type="ARBA" id="ARBA00022692"/>
    </source>
</evidence>
<feature type="transmembrane region" description="Helical" evidence="5">
    <location>
        <begin position="83"/>
        <end position="100"/>
    </location>
</feature>
<gene>
    <name evidence="6" type="ORF">IAB80_00810</name>
</gene>
<feature type="transmembrane region" description="Helical" evidence="5">
    <location>
        <begin position="54"/>
        <end position="71"/>
    </location>
</feature>
<feature type="transmembrane region" description="Helical" evidence="5">
    <location>
        <begin position="238"/>
        <end position="256"/>
    </location>
</feature>
<accession>A0A9D9ISB2</accession>
<keyword evidence="4 5" id="KW-0472">Membrane</keyword>
<feature type="transmembrane region" description="Helical" evidence="5">
    <location>
        <begin position="374"/>
        <end position="394"/>
    </location>
</feature>
<feature type="transmembrane region" description="Helical" evidence="5">
    <location>
        <begin position="139"/>
        <end position="164"/>
    </location>
</feature>
<keyword evidence="2 5" id="KW-0812">Transmembrane</keyword>
<sequence length="523" mass="60746">MGFSMPMMKGWVPRRIQPWMYVLTALCFQFSGGVYLGALDGIRGTTNFMIEDVLFLLYATLAGMAVYFPMLFRMKFRFTNKQLLCCSAIVLGVCNMLTMYCQAMPILTAVCFIAGMAKIQGTFECMSNIQLWITPRRDFAVFFPVLHIILLTALEGSGWLAAWFGHHFTWQMMHVFTIGTMLFVLLTQTVFCRPFCPMPQRLSLKGIDFQGALLICGLMLTVSYIIVYGDYFMWLDTFRIRLLIGVAIVLSGIVLYRLHYYRYPYVELSLFTRRNVVPILIVTFFAELAFGAEHTMEEILYCEVIRLEELTKEAQYMWVLPGMYVGILLDIYWLKVRKWKIWKLFGIAFIYIAFYGMLMYFTLDMNVNIEQYRLAIFLRGFAYAILAPSLMWALDESVPSLEQFFMGLFVFNILHMYLAGAAGYGIYTSIFSHLMNENMMSYGQQLTLTHLDMAHFDFGEYVGHDFLHSMMMVTIKQVYGYVIWFALALAALFLLCDIPTVRTNIRKVPRWPVYAIEYLARKK</sequence>
<comment type="caution">
    <text evidence="6">The sequence shown here is derived from an EMBL/GenBank/DDBJ whole genome shotgun (WGS) entry which is preliminary data.</text>
</comment>
<feature type="transmembrane region" description="Helical" evidence="5">
    <location>
        <begin position="341"/>
        <end position="362"/>
    </location>
</feature>
<reference evidence="6" key="2">
    <citation type="journal article" date="2021" name="PeerJ">
        <title>Extensive microbial diversity within the chicken gut microbiome revealed by metagenomics and culture.</title>
        <authorList>
            <person name="Gilroy R."/>
            <person name="Ravi A."/>
            <person name="Getino M."/>
            <person name="Pursley I."/>
            <person name="Horton D.L."/>
            <person name="Alikhan N.F."/>
            <person name="Baker D."/>
            <person name="Gharbi K."/>
            <person name="Hall N."/>
            <person name="Watson M."/>
            <person name="Adriaenssens E.M."/>
            <person name="Foster-Nyarko E."/>
            <person name="Jarju S."/>
            <person name="Secka A."/>
            <person name="Antonio M."/>
            <person name="Oren A."/>
            <person name="Chaudhuri R.R."/>
            <person name="La Ragione R."/>
            <person name="Hildebrand F."/>
            <person name="Pallen M.J."/>
        </authorList>
    </citation>
    <scope>NUCLEOTIDE SEQUENCE</scope>
    <source>
        <strain evidence="6">2478</strain>
    </source>
</reference>
<evidence type="ECO:0000256" key="3">
    <source>
        <dbReference type="ARBA" id="ARBA00022989"/>
    </source>
</evidence>
<evidence type="ECO:0000256" key="4">
    <source>
        <dbReference type="ARBA" id="ARBA00023136"/>
    </source>
</evidence>
<dbReference type="PANTHER" id="PTHR23501:SF5">
    <property type="entry name" value="TRANSPORT PROTEIN"/>
    <property type="match status" value="1"/>
</dbReference>
<evidence type="ECO:0000313" key="6">
    <source>
        <dbReference type="EMBL" id="MBO8477435.1"/>
    </source>
</evidence>
<comment type="subcellular location">
    <subcellularLocation>
        <location evidence="1">Membrane</location>
        <topology evidence="1">Multi-pass membrane protein</topology>
    </subcellularLocation>
</comment>
<feature type="transmembrane region" description="Helical" evidence="5">
    <location>
        <begin position="170"/>
        <end position="191"/>
    </location>
</feature>
<feature type="transmembrane region" description="Helical" evidence="5">
    <location>
        <begin position="276"/>
        <end position="296"/>
    </location>
</feature>
<keyword evidence="3 5" id="KW-1133">Transmembrane helix</keyword>
<feature type="transmembrane region" description="Helical" evidence="5">
    <location>
        <begin position="212"/>
        <end position="232"/>
    </location>
</feature>
<dbReference type="PANTHER" id="PTHR23501">
    <property type="entry name" value="MAJOR FACILITATOR SUPERFAMILY"/>
    <property type="match status" value="1"/>
</dbReference>
<dbReference type="GO" id="GO:0005886">
    <property type="term" value="C:plasma membrane"/>
    <property type="evidence" value="ECO:0007669"/>
    <property type="project" value="TreeGrafter"/>
</dbReference>